<dbReference type="Proteomes" id="UP000288805">
    <property type="component" value="Unassembled WGS sequence"/>
</dbReference>
<dbReference type="AlphaFoldDB" id="A0A438I7W2"/>
<evidence type="ECO:0000256" key="1">
    <source>
        <dbReference type="SAM" id="MobiDB-lite"/>
    </source>
</evidence>
<organism evidence="2 3">
    <name type="scientific">Vitis vinifera</name>
    <name type="common">Grape</name>
    <dbReference type="NCBI Taxonomy" id="29760"/>
    <lineage>
        <taxon>Eukaryota</taxon>
        <taxon>Viridiplantae</taxon>
        <taxon>Streptophyta</taxon>
        <taxon>Embryophyta</taxon>
        <taxon>Tracheophyta</taxon>
        <taxon>Spermatophyta</taxon>
        <taxon>Magnoliopsida</taxon>
        <taxon>eudicotyledons</taxon>
        <taxon>Gunneridae</taxon>
        <taxon>Pentapetalae</taxon>
        <taxon>rosids</taxon>
        <taxon>Vitales</taxon>
        <taxon>Vitaceae</taxon>
        <taxon>Viteae</taxon>
        <taxon>Vitis</taxon>
    </lineage>
</organism>
<evidence type="ECO:0000313" key="3">
    <source>
        <dbReference type="Proteomes" id="UP000288805"/>
    </source>
</evidence>
<protein>
    <submittedName>
        <fullName evidence="2">Uncharacterized protein</fullName>
    </submittedName>
</protein>
<feature type="region of interest" description="Disordered" evidence="1">
    <location>
        <begin position="124"/>
        <end position="162"/>
    </location>
</feature>
<proteinExistence type="predicted"/>
<evidence type="ECO:0000313" key="2">
    <source>
        <dbReference type="EMBL" id="RVW92806.1"/>
    </source>
</evidence>
<reference evidence="2 3" key="1">
    <citation type="journal article" date="2018" name="PLoS Genet.">
        <title>Population sequencing reveals clonal diversity and ancestral inbreeding in the grapevine cultivar Chardonnay.</title>
        <authorList>
            <person name="Roach M.J."/>
            <person name="Johnson D.L."/>
            <person name="Bohlmann J."/>
            <person name="van Vuuren H.J."/>
            <person name="Jones S.J."/>
            <person name="Pretorius I.S."/>
            <person name="Schmidt S.A."/>
            <person name="Borneman A.R."/>
        </authorList>
    </citation>
    <scope>NUCLEOTIDE SEQUENCE [LARGE SCALE GENOMIC DNA]</scope>
    <source>
        <strain evidence="3">cv. Chardonnay</strain>
        <tissue evidence="2">Leaf</tissue>
    </source>
</reference>
<accession>A0A438I7W2</accession>
<comment type="caution">
    <text evidence="2">The sequence shown here is derived from an EMBL/GenBank/DDBJ whole genome shotgun (WGS) entry which is preliminary data.</text>
</comment>
<name>A0A438I7W2_VITVI</name>
<dbReference type="EMBL" id="QGNW01000134">
    <property type="protein sequence ID" value="RVW92806.1"/>
    <property type="molecule type" value="Genomic_DNA"/>
</dbReference>
<gene>
    <name evidence="2" type="ORF">CK203_042569</name>
</gene>
<sequence>MLMWNHYITATEPASPFCAVRIKSKPYPYSPFPISTHLRPFSSFPSSSSSPTLTLPTSIGRTTVASHRIHPIVDGLLSFQKHSSLPTPANHFFVSCSRLFPAINDSRFFEIAIIFLGGRSQRRGHQQPQHAARAALPAGEVSQRRAAEPAPALPRCGGRAVA</sequence>